<dbReference type="GO" id="GO:0003676">
    <property type="term" value="F:nucleic acid binding"/>
    <property type="evidence" value="ECO:0007669"/>
    <property type="project" value="InterPro"/>
</dbReference>
<evidence type="ECO:0000313" key="1">
    <source>
        <dbReference type="EMBL" id="KAH9643907.1"/>
    </source>
</evidence>
<proteinExistence type="predicted"/>
<protein>
    <submittedName>
        <fullName evidence="1">Uncharacterized protein</fullName>
    </submittedName>
</protein>
<dbReference type="EMBL" id="JACEFF010000106">
    <property type="protein sequence ID" value="KAH9643907.1"/>
    <property type="molecule type" value="Genomic_DNA"/>
</dbReference>
<dbReference type="Proteomes" id="UP000814243">
    <property type="component" value="Unassembled WGS sequence"/>
</dbReference>
<dbReference type="InterPro" id="IPR036397">
    <property type="entry name" value="RNaseH_sf"/>
</dbReference>
<dbReference type="Gene3D" id="3.30.420.10">
    <property type="entry name" value="Ribonuclease H-like superfamily/Ribonuclease H"/>
    <property type="match status" value="1"/>
</dbReference>
<dbReference type="AlphaFoldDB" id="A0A922SMJ0"/>
<name>A0A922SMJ0_SPOEX</name>
<organism evidence="1 2">
    <name type="scientific">Spodoptera exigua</name>
    <name type="common">Beet armyworm</name>
    <name type="synonym">Noctua fulgens</name>
    <dbReference type="NCBI Taxonomy" id="7107"/>
    <lineage>
        <taxon>Eukaryota</taxon>
        <taxon>Metazoa</taxon>
        <taxon>Ecdysozoa</taxon>
        <taxon>Arthropoda</taxon>
        <taxon>Hexapoda</taxon>
        <taxon>Insecta</taxon>
        <taxon>Pterygota</taxon>
        <taxon>Neoptera</taxon>
        <taxon>Endopterygota</taxon>
        <taxon>Lepidoptera</taxon>
        <taxon>Glossata</taxon>
        <taxon>Ditrysia</taxon>
        <taxon>Noctuoidea</taxon>
        <taxon>Noctuidae</taxon>
        <taxon>Amphipyrinae</taxon>
        <taxon>Spodoptera</taxon>
    </lineage>
</organism>
<sequence>MAVVPKPGSSKDSPDMQEIIPRSAPEKLHIIRHFANRVRNKANKGLLPKKHFKDLTGLHPEHLPAISRLSFSGNIKIDTVELNRIELYKTWVDMCKKTLSLPTTEQLFWSLRVKDVPIYMDIGHFRTWLHNNGYMWEQCPNGKLAVTEIKEVRYKRYLYLQKLARYRSENKQIVFIDHCVFNCNGRRVTSEESYEASKNNNVMYHRAIFVASKIGLHCLQFVERYTEKVFLEWITQEFLMFVETPSVVVLSYDKHCCEEVVKVPNLDSTKRDLCKWLDYFNVPYDPEMTKVTLHDLIQKYTDLSEKVYVVDTILKANGHTVLRLPNSIRKLTSATMFLDMLDLNMKMRFSHEMSVSPERIRESIHEFSMDFSYYDTAGAWNHIQSQEESISSLDVSIDKLLCSIIKEQLIFVPNRSDGADTDVPSDDSDME</sequence>
<accession>A0A922SMJ0</accession>
<reference evidence="1" key="1">
    <citation type="journal article" date="2021" name="G3 (Bethesda)">
        <title>Genome and transcriptome analysis of the beet armyworm Spodoptera exigua reveals targets for pest control. .</title>
        <authorList>
            <person name="Simon S."/>
            <person name="Breeschoten T."/>
            <person name="Jansen H.J."/>
            <person name="Dirks R.P."/>
            <person name="Schranz M.E."/>
            <person name="Ros V.I.D."/>
        </authorList>
    </citation>
    <scope>NUCLEOTIDE SEQUENCE</scope>
    <source>
        <strain evidence="1">TB_SE_WUR_2020</strain>
    </source>
</reference>
<evidence type="ECO:0000313" key="2">
    <source>
        <dbReference type="Proteomes" id="UP000814243"/>
    </source>
</evidence>
<gene>
    <name evidence="1" type="ORF">HF086_016457</name>
</gene>
<comment type="caution">
    <text evidence="1">The sequence shown here is derived from an EMBL/GenBank/DDBJ whole genome shotgun (WGS) entry which is preliminary data.</text>
</comment>